<dbReference type="RefSeq" id="WP_285881611.1">
    <property type="nucleotide sequence ID" value="NZ_JARFYN010000030.1"/>
</dbReference>
<dbReference type="Proteomes" id="UP001172630">
    <property type="component" value="Unassembled WGS sequence"/>
</dbReference>
<reference evidence="2" key="1">
    <citation type="submission" date="2023-06" db="EMBL/GenBank/DDBJ databases">
        <title>Phylogenetic Diversity of Rhizobium strains.</title>
        <authorList>
            <person name="Moura F.T."/>
            <person name="Helene L.C.F."/>
            <person name="Hungria M."/>
        </authorList>
    </citation>
    <scope>NUCLEOTIDE SEQUENCE</scope>
    <source>
        <strain evidence="2">CCGE524</strain>
    </source>
</reference>
<sequence length="100" mass="10883">MQTQCISEQLEFEGFDGHKVVAGFDGGAITSDAGALLLRQVARAIGLFDRVAACFVDRRDRDCTVHSVRTLVGQRIAAIALGYEDVDDHDTLRHDPVLGL</sequence>
<accession>A0ABT7KJP0</accession>
<dbReference type="EMBL" id="JARFYN010000030">
    <property type="protein sequence ID" value="MDL2408215.1"/>
    <property type="molecule type" value="Genomic_DNA"/>
</dbReference>
<name>A0ABT7KJP0_9HYPH</name>
<evidence type="ECO:0000313" key="3">
    <source>
        <dbReference type="Proteomes" id="UP001172630"/>
    </source>
</evidence>
<proteinExistence type="predicted"/>
<dbReference type="Pfam" id="PF13701">
    <property type="entry name" value="DDE_Tnp_1_4"/>
    <property type="match status" value="1"/>
</dbReference>
<keyword evidence="3" id="KW-1185">Reference proteome</keyword>
<gene>
    <name evidence="2" type="ORF">PY650_21710</name>
</gene>
<dbReference type="InterPro" id="IPR025668">
    <property type="entry name" value="Tnp_DDE_dom"/>
</dbReference>
<feature type="non-terminal residue" evidence="2">
    <location>
        <position position="100"/>
    </location>
</feature>
<evidence type="ECO:0000259" key="1">
    <source>
        <dbReference type="Pfam" id="PF13701"/>
    </source>
</evidence>
<protein>
    <submittedName>
        <fullName evidence="2">Transposase</fullName>
    </submittedName>
</protein>
<feature type="domain" description="Transposase DDE" evidence="1">
    <location>
        <begin position="16"/>
        <end position="98"/>
    </location>
</feature>
<evidence type="ECO:0000313" key="2">
    <source>
        <dbReference type="EMBL" id="MDL2408215.1"/>
    </source>
</evidence>
<organism evidence="2 3">
    <name type="scientific">Rhizobium calliandrae</name>
    <dbReference type="NCBI Taxonomy" id="1312182"/>
    <lineage>
        <taxon>Bacteria</taxon>
        <taxon>Pseudomonadati</taxon>
        <taxon>Pseudomonadota</taxon>
        <taxon>Alphaproteobacteria</taxon>
        <taxon>Hyphomicrobiales</taxon>
        <taxon>Rhizobiaceae</taxon>
        <taxon>Rhizobium/Agrobacterium group</taxon>
        <taxon>Rhizobium</taxon>
    </lineage>
</organism>
<comment type="caution">
    <text evidence="2">The sequence shown here is derived from an EMBL/GenBank/DDBJ whole genome shotgun (WGS) entry which is preliminary data.</text>
</comment>